<dbReference type="HAMAP" id="MF_00242">
    <property type="entry name" value="Arg_deiminase"/>
    <property type="match status" value="1"/>
</dbReference>
<dbReference type="PANTHER" id="PTHR47271">
    <property type="entry name" value="ARGININE DEIMINASE"/>
    <property type="match status" value="1"/>
</dbReference>
<evidence type="ECO:0000256" key="6">
    <source>
        <dbReference type="HAMAP-Rule" id="MF_00242"/>
    </source>
</evidence>
<gene>
    <name evidence="6 8" type="primary">arcA</name>
    <name evidence="8" type="ORF">DYI25_07025</name>
</gene>
<sequence length="411" mass="46922">MKHPLNVTSEIGELKSVVLHRPGKEVENLTPKYLERLLFDDIPYLPAVQREHDYFADVLRNRGVEVLYLEKLMEEALKTDELHHQFIDQVLNESKSNLNGSRQTVEEYLHSLSTDEMIRKVMSGVLKSEIEQEKKVHLHELLDDYYPFFLDPMPNLYFTRDPAAVIGNGVSLNKMCEGARTRESLFMDFIIKHHPRFSTHDIPHWYDRDEYYPLEGGDELVLSPEVIAIGVSARTSAQAIEKMAKRIFSRNNTIKKVVAVEIPKLRAYMHLDTVFTMVDHEKFTIHHGIEGPNGNMKIYILEKGTDPDKLKISERSNLTETLKEVLGLQELVLIPCGGGHEIAAAREQWNDGSNTLAIAPGVVVTYDRNYVSNDLLRKNGVEVIEIASSELSRGRGGPRCMSMPIYRKDII</sequence>
<dbReference type="GO" id="GO:0005737">
    <property type="term" value="C:cytoplasm"/>
    <property type="evidence" value="ECO:0007669"/>
    <property type="project" value="UniProtKB-SubCell"/>
</dbReference>
<proteinExistence type="inferred from homology"/>
<comment type="catalytic activity">
    <reaction evidence="5 6">
        <text>L-arginine + H2O = L-citrulline + NH4(+)</text>
        <dbReference type="Rhea" id="RHEA:19597"/>
        <dbReference type="ChEBI" id="CHEBI:15377"/>
        <dbReference type="ChEBI" id="CHEBI:28938"/>
        <dbReference type="ChEBI" id="CHEBI:32682"/>
        <dbReference type="ChEBI" id="CHEBI:57743"/>
        <dbReference type="EC" id="3.5.3.6"/>
    </reaction>
</comment>
<evidence type="ECO:0000256" key="2">
    <source>
        <dbReference type="ARBA" id="ARBA00010206"/>
    </source>
</evidence>
<dbReference type="Proteomes" id="UP000761411">
    <property type="component" value="Unassembled WGS sequence"/>
</dbReference>
<keyword evidence="6" id="KW-0963">Cytoplasm</keyword>
<protein>
    <recommendedName>
        <fullName evidence="6">Arginine deiminase</fullName>
        <shortName evidence="6">ADI</shortName>
        <ecNumber evidence="6">3.5.3.6</ecNumber>
    </recommendedName>
    <alternativeName>
        <fullName evidence="6">Arginine dihydrolase</fullName>
        <shortName evidence="6">AD</shortName>
    </alternativeName>
</protein>
<dbReference type="NCBIfam" id="NF002381">
    <property type="entry name" value="PRK01388.1"/>
    <property type="match status" value="1"/>
</dbReference>
<evidence type="ECO:0000313" key="9">
    <source>
        <dbReference type="Proteomes" id="UP000761411"/>
    </source>
</evidence>
<dbReference type="EMBL" id="QTKX01000001">
    <property type="protein sequence ID" value="MBS8264186.1"/>
    <property type="molecule type" value="Genomic_DNA"/>
</dbReference>
<evidence type="ECO:0000256" key="7">
    <source>
        <dbReference type="PIRSR" id="PIRSR006356-1"/>
    </source>
</evidence>
<comment type="caution">
    <text evidence="8">The sequence shown here is derived from an EMBL/GenBank/DDBJ whole genome shotgun (WGS) entry which is preliminary data.</text>
</comment>
<comment type="subcellular location">
    <subcellularLocation>
        <location evidence="6">Cytoplasm</location>
    </subcellularLocation>
</comment>
<name>A0A944GX93_9BACI</name>
<dbReference type="SUPFAM" id="SSF55909">
    <property type="entry name" value="Pentein"/>
    <property type="match status" value="1"/>
</dbReference>
<reference evidence="8 9" key="1">
    <citation type="journal article" date="2021" name="Microorganisms">
        <title>Bacterial Dimethylsulfoniopropionate Biosynthesis in the East China Sea.</title>
        <authorList>
            <person name="Liu J."/>
            <person name="Zhang Y."/>
            <person name="Liu J."/>
            <person name="Zhong H."/>
            <person name="Williams B.T."/>
            <person name="Zheng Y."/>
            <person name="Curson A.R.J."/>
            <person name="Sun C."/>
            <person name="Sun H."/>
            <person name="Song D."/>
            <person name="Wagner Mackenzie B."/>
            <person name="Bermejo Martinez A."/>
            <person name="Todd J.D."/>
            <person name="Zhang X.H."/>
        </authorList>
    </citation>
    <scope>NUCLEOTIDE SEQUENCE [LARGE SCALE GENOMIC DNA]</scope>
    <source>
        <strain evidence="8 9">ESS08</strain>
    </source>
</reference>
<dbReference type="PANTHER" id="PTHR47271:SF2">
    <property type="entry name" value="ARGININE DEIMINASE"/>
    <property type="match status" value="1"/>
</dbReference>
<dbReference type="NCBIfam" id="TIGR01078">
    <property type="entry name" value="arcA"/>
    <property type="match status" value="1"/>
</dbReference>
<organism evidence="8 9">
    <name type="scientific">Mesobacillus boroniphilus</name>
    <dbReference type="NCBI Taxonomy" id="308892"/>
    <lineage>
        <taxon>Bacteria</taxon>
        <taxon>Bacillati</taxon>
        <taxon>Bacillota</taxon>
        <taxon>Bacilli</taxon>
        <taxon>Bacillales</taxon>
        <taxon>Bacillaceae</taxon>
        <taxon>Mesobacillus</taxon>
    </lineage>
</organism>
<dbReference type="Gene3D" id="3.75.10.10">
    <property type="entry name" value="L-arginine/glycine Amidinotransferase, Chain A"/>
    <property type="match status" value="1"/>
</dbReference>
<evidence type="ECO:0000256" key="4">
    <source>
        <dbReference type="ARBA" id="ARBA00022801"/>
    </source>
</evidence>
<evidence type="ECO:0000256" key="5">
    <source>
        <dbReference type="ARBA" id="ARBA00049429"/>
    </source>
</evidence>
<dbReference type="PRINTS" id="PR01466">
    <property type="entry name" value="ARGDEIMINASE"/>
</dbReference>
<dbReference type="RefSeq" id="WP_213367694.1">
    <property type="nucleotide sequence ID" value="NZ_QTKX01000001.1"/>
</dbReference>
<dbReference type="EC" id="3.5.3.6" evidence="6"/>
<dbReference type="GO" id="GO:0019546">
    <property type="term" value="P:L-arginine deiminase pathway"/>
    <property type="evidence" value="ECO:0007669"/>
    <property type="project" value="UniProtKB-UniRule"/>
</dbReference>
<dbReference type="Pfam" id="PF02274">
    <property type="entry name" value="ADI"/>
    <property type="match status" value="1"/>
</dbReference>
<dbReference type="Gene3D" id="1.10.3930.10">
    <property type="entry name" value="Arginine deiminase"/>
    <property type="match status" value="1"/>
</dbReference>
<evidence type="ECO:0000256" key="3">
    <source>
        <dbReference type="ARBA" id="ARBA00022503"/>
    </source>
</evidence>
<dbReference type="PIRSF" id="PIRSF006356">
    <property type="entry name" value="Arg_deiminase"/>
    <property type="match status" value="1"/>
</dbReference>
<dbReference type="InterPro" id="IPR003876">
    <property type="entry name" value="Arg_deiminase"/>
</dbReference>
<evidence type="ECO:0000313" key="8">
    <source>
        <dbReference type="EMBL" id="MBS8264186.1"/>
    </source>
</evidence>
<comment type="pathway">
    <text evidence="1 6">Amino-acid degradation; L-arginine degradation via ADI pathway; carbamoyl phosphate from L-arginine: step 1/2.</text>
</comment>
<keyword evidence="4 6" id="KW-0378">Hydrolase</keyword>
<keyword evidence="3 6" id="KW-0056">Arginine metabolism</keyword>
<dbReference type="GO" id="GO:0016990">
    <property type="term" value="F:arginine deiminase activity"/>
    <property type="evidence" value="ECO:0007669"/>
    <property type="project" value="UniProtKB-UniRule"/>
</dbReference>
<comment type="similarity">
    <text evidence="2 6">Belongs to the arginine deiminase family.</text>
</comment>
<evidence type="ECO:0000256" key="1">
    <source>
        <dbReference type="ARBA" id="ARBA00005213"/>
    </source>
</evidence>
<dbReference type="AlphaFoldDB" id="A0A944GX93"/>
<accession>A0A944GX93</accession>
<keyword evidence="9" id="KW-1185">Reference proteome</keyword>
<feature type="active site" description="Amidino-cysteine intermediate" evidence="6 7">
    <location>
        <position position="400"/>
    </location>
</feature>